<evidence type="ECO:0000313" key="2">
    <source>
        <dbReference type="Proteomes" id="UP000009168"/>
    </source>
</evidence>
<protein>
    <recommendedName>
        <fullName evidence="3">Kinase domain protein</fullName>
    </recommendedName>
</protein>
<dbReference type="Gene3D" id="3.80.10.10">
    <property type="entry name" value="Ribonuclease Inhibitor"/>
    <property type="match status" value="1"/>
</dbReference>
<accession>Q22EC3</accession>
<reference evidence="2" key="1">
    <citation type="journal article" date="2006" name="PLoS Biol.">
        <title>Macronuclear genome sequence of the ciliate Tetrahymena thermophila, a model eukaryote.</title>
        <authorList>
            <person name="Eisen J.A."/>
            <person name="Coyne R.S."/>
            <person name="Wu M."/>
            <person name="Wu D."/>
            <person name="Thiagarajan M."/>
            <person name="Wortman J.R."/>
            <person name="Badger J.H."/>
            <person name="Ren Q."/>
            <person name="Amedeo P."/>
            <person name="Jones K.M."/>
            <person name="Tallon L.J."/>
            <person name="Delcher A.L."/>
            <person name="Salzberg S.L."/>
            <person name="Silva J.C."/>
            <person name="Haas B.J."/>
            <person name="Majoros W.H."/>
            <person name="Farzad M."/>
            <person name="Carlton J.M."/>
            <person name="Smith R.K. Jr."/>
            <person name="Garg J."/>
            <person name="Pearlman R.E."/>
            <person name="Karrer K.M."/>
            <person name="Sun L."/>
            <person name="Manning G."/>
            <person name="Elde N.C."/>
            <person name="Turkewitz A.P."/>
            <person name="Asai D.J."/>
            <person name="Wilkes D.E."/>
            <person name="Wang Y."/>
            <person name="Cai H."/>
            <person name="Collins K."/>
            <person name="Stewart B.A."/>
            <person name="Lee S.R."/>
            <person name="Wilamowska K."/>
            <person name="Weinberg Z."/>
            <person name="Ruzzo W.L."/>
            <person name="Wloga D."/>
            <person name="Gaertig J."/>
            <person name="Frankel J."/>
            <person name="Tsao C.-C."/>
            <person name="Gorovsky M.A."/>
            <person name="Keeling P.J."/>
            <person name="Waller R.F."/>
            <person name="Patron N.J."/>
            <person name="Cherry J.M."/>
            <person name="Stover N.A."/>
            <person name="Krieger C.J."/>
            <person name="del Toro C."/>
            <person name="Ryder H.F."/>
            <person name="Williamson S.C."/>
            <person name="Barbeau R.A."/>
            <person name="Hamilton E.P."/>
            <person name="Orias E."/>
        </authorList>
    </citation>
    <scope>NUCLEOTIDE SEQUENCE [LARGE SCALE GENOMIC DNA]</scope>
    <source>
        <strain evidence="2">SB210</strain>
    </source>
</reference>
<dbReference type="InterPro" id="IPR032675">
    <property type="entry name" value="LRR_dom_sf"/>
</dbReference>
<dbReference type="AlphaFoldDB" id="Q22EC3"/>
<evidence type="ECO:0008006" key="3">
    <source>
        <dbReference type="Google" id="ProtNLM"/>
    </source>
</evidence>
<dbReference type="EMBL" id="GG662778">
    <property type="protein sequence ID" value="EAR83605.2"/>
    <property type="molecule type" value="Genomic_DNA"/>
</dbReference>
<sequence>MSYKLISVKDKSKVKTLSFTIAGISEEQLQKFFKKISHNFKMLENLTLLSRYGQLNDRTIKIFSEGMYKHLSLVSSTLSTLIIDFEYNEFSIATSFFESLEKFQNLTTLKLNLRDNYLDENTHLSLGNCLGNLNQLCTLHLNISRTNFTAQSISNLGKGIGKIANLISLKLNMEGQLFLPEYADSFFIHLFDLNQLSYIQIDLWDQQMGDKAYGVVSALYSKVEYQRLIFQPFSLTLMINNNQLKKLLSKYLKENLKEEYLDFKQYLI</sequence>
<evidence type="ECO:0000313" key="1">
    <source>
        <dbReference type="EMBL" id="EAR83605.2"/>
    </source>
</evidence>
<name>Q22EC3_TETTS</name>
<organism evidence="1 2">
    <name type="scientific">Tetrahymena thermophila (strain SB210)</name>
    <dbReference type="NCBI Taxonomy" id="312017"/>
    <lineage>
        <taxon>Eukaryota</taxon>
        <taxon>Sar</taxon>
        <taxon>Alveolata</taxon>
        <taxon>Ciliophora</taxon>
        <taxon>Intramacronucleata</taxon>
        <taxon>Oligohymenophorea</taxon>
        <taxon>Hymenostomatida</taxon>
        <taxon>Tetrahymenina</taxon>
        <taxon>Tetrahymenidae</taxon>
        <taxon>Tetrahymena</taxon>
    </lineage>
</organism>
<dbReference type="Proteomes" id="UP000009168">
    <property type="component" value="Unassembled WGS sequence"/>
</dbReference>
<dbReference type="KEGG" id="tet:TTHERM_00835050"/>
<dbReference type="GeneID" id="7824115"/>
<dbReference type="SUPFAM" id="SSF52047">
    <property type="entry name" value="RNI-like"/>
    <property type="match status" value="1"/>
</dbReference>
<dbReference type="RefSeq" id="XP_001031268.2">
    <property type="nucleotide sequence ID" value="XM_001031268.3"/>
</dbReference>
<keyword evidence="2" id="KW-1185">Reference proteome</keyword>
<dbReference type="InParanoid" id="Q22EC3"/>
<proteinExistence type="predicted"/>
<gene>
    <name evidence="1" type="ORF">TTHERM_00835050</name>
</gene>
<dbReference type="HOGENOM" id="CLU_1040063_0_0_1"/>